<dbReference type="Proteomes" id="UP001190926">
    <property type="component" value="Unassembled WGS sequence"/>
</dbReference>
<dbReference type="InterPro" id="IPR004312">
    <property type="entry name" value="ATHILA_Orf1_C"/>
</dbReference>
<name>A0AAD4PAA5_PERFH</name>
<protein>
    <recommendedName>
        <fullName evidence="2">Arabidopsis retrotransposon Orf1 C-terminal domain-containing protein</fullName>
    </recommendedName>
</protein>
<keyword evidence="4" id="KW-1185">Reference proteome</keyword>
<feature type="domain" description="Arabidopsis retrotransposon Orf1 C-terminal" evidence="2">
    <location>
        <begin position="39"/>
        <end position="208"/>
    </location>
</feature>
<evidence type="ECO:0000313" key="4">
    <source>
        <dbReference type="Proteomes" id="UP001190926"/>
    </source>
</evidence>
<dbReference type="Pfam" id="PF03078">
    <property type="entry name" value="ATHILA"/>
    <property type="match status" value="1"/>
</dbReference>
<proteinExistence type="predicted"/>
<feature type="region of interest" description="Disordered" evidence="1">
    <location>
        <begin position="229"/>
        <end position="262"/>
    </location>
</feature>
<comment type="caution">
    <text evidence="3">The sequence shown here is derived from an EMBL/GenBank/DDBJ whole genome shotgun (WGS) entry which is preliminary data.</text>
</comment>
<evidence type="ECO:0000259" key="2">
    <source>
        <dbReference type="Pfam" id="PF03078"/>
    </source>
</evidence>
<reference evidence="3 4" key="1">
    <citation type="journal article" date="2021" name="Nat. Commun.">
        <title>Incipient diploidization of the medicinal plant Perilla within 10,000 years.</title>
        <authorList>
            <person name="Zhang Y."/>
            <person name="Shen Q."/>
            <person name="Leng L."/>
            <person name="Zhang D."/>
            <person name="Chen S."/>
            <person name="Shi Y."/>
            <person name="Ning Z."/>
            <person name="Chen S."/>
        </authorList>
    </citation>
    <scope>NUCLEOTIDE SEQUENCE [LARGE SCALE GENOMIC DNA]</scope>
    <source>
        <strain evidence="4">cv. PC099</strain>
    </source>
</reference>
<dbReference type="AlphaFoldDB" id="A0AAD4PAA5"/>
<evidence type="ECO:0000313" key="3">
    <source>
        <dbReference type="EMBL" id="KAH6832869.1"/>
    </source>
</evidence>
<accession>A0AAD4PAA5</accession>
<gene>
    <name evidence="3" type="ORF">C2S53_014380</name>
</gene>
<organism evidence="3 4">
    <name type="scientific">Perilla frutescens var. hirtella</name>
    <name type="common">Perilla citriodora</name>
    <name type="synonym">Perilla setoyensis</name>
    <dbReference type="NCBI Taxonomy" id="608512"/>
    <lineage>
        <taxon>Eukaryota</taxon>
        <taxon>Viridiplantae</taxon>
        <taxon>Streptophyta</taxon>
        <taxon>Embryophyta</taxon>
        <taxon>Tracheophyta</taxon>
        <taxon>Spermatophyta</taxon>
        <taxon>Magnoliopsida</taxon>
        <taxon>eudicotyledons</taxon>
        <taxon>Gunneridae</taxon>
        <taxon>Pentapetalae</taxon>
        <taxon>asterids</taxon>
        <taxon>lamiids</taxon>
        <taxon>Lamiales</taxon>
        <taxon>Lamiaceae</taxon>
        <taxon>Nepetoideae</taxon>
        <taxon>Elsholtzieae</taxon>
        <taxon>Perilla</taxon>
    </lineage>
</organism>
<dbReference type="EMBL" id="SDAM02000063">
    <property type="protein sequence ID" value="KAH6832869.1"/>
    <property type="molecule type" value="Genomic_DNA"/>
</dbReference>
<evidence type="ECO:0000256" key="1">
    <source>
        <dbReference type="SAM" id="MobiDB-lite"/>
    </source>
</evidence>
<sequence>MVRTKNPNFGADKEVEVEEEVDYTMRYSYPFLLKCEWENEVFRKFNNSDITRPRYLDWDLIRDLKIAAKVTKYLKNLGLDTFARTVDYSGYDYFCYEFLTTMSLSADKKKIGVRMKDREYQINLARMKSVFGFPTGGERERPRGFNVNAVWTKLAGFNNWNSSGMPNGYITDPALAIVYKFLTYNVSGKDQTNKVNSTEVYLLSCALNDTKFHCVREFIHSEIAKRRLPPIVPDPEAGPSTATNEEEEEEPLSPEQQPHVTISRGFYQRFQNDL</sequence>